<keyword evidence="4" id="KW-1185">Reference proteome</keyword>
<dbReference type="InterPro" id="IPR006708">
    <property type="entry name" value="Pex19"/>
</dbReference>
<feature type="non-terminal residue" evidence="3">
    <location>
        <position position="1"/>
    </location>
</feature>
<dbReference type="PANTHER" id="PTHR12774">
    <property type="entry name" value="PEROXISOMAL BIOGENESIS FACTOR 19"/>
    <property type="match status" value="1"/>
</dbReference>
<evidence type="ECO:0000313" key="3">
    <source>
        <dbReference type="EMBL" id="KAG5324370.1"/>
    </source>
</evidence>
<evidence type="ECO:0000256" key="2">
    <source>
        <dbReference type="ARBA" id="ARBA00029688"/>
    </source>
</evidence>
<dbReference type="Proteomes" id="UP000670152">
    <property type="component" value="Unassembled WGS sequence"/>
</dbReference>
<dbReference type="OrthoDB" id="21292at2759"/>
<organism evidence="3 4">
    <name type="scientific">Acromyrmex heyeri</name>
    <dbReference type="NCBI Taxonomy" id="230685"/>
    <lineage>
        <taxon>Eukaryota</taxon>
        <taxon>Metazoa</taxon>
        <taxon>Ecdysozoa</taxon>
        <taxon>Arthropoda</taxon>
        <taxon>Hexapoda</taxon>
        <taxon>Insecta</taxon>
        <taxon>Pterygota</taxon>
        <taxon>Neoptera</taxon>
        <taxon>Endopterygota</taxon>
        <taxon>Hymenoptera</taxon>
        <taxon>Apocrita</taxon>
        <taxon>Aculeata</taxon>
        <taxon>Formicoidea</taxon>
        <taxon>Formicidae</taxon>
        <taxon>Myrmicinae</taxon>
        <taxon>Acromyrmex</taxon>
    </lineage>
</organism>
<accession>A0A836F1A5</accession>
<dbReference type="GO" id="GO:0005778">
    <property type="term" value="C:peroxisomal membrane"/>
    <property type="evidence" value="ECO:0007669"/>
    <property type="project" value="TreeGrafter"/>
</dbReference>
<dbReference type="InterPro" id="IPR038322">
    <property type="entry name" value="Pex19_C_sf"/>
</dbReference>
<comment type="caution">
    <text evidence="3">The sequence shown here is derived from an EMBL/GenBank/DDBJ whole genome shotgun (WGS) entry which is preliminary data.</text>
</comment>
<sequence>MMLDDRKAYTPDPLFQINFNYKGCPKFVSSVKTIDHIYTTPFLKRRLQEGRLKVHSHASVNSGSSDQRSIRAGRYQLDDTGSGVRLPSRERKFTAERNKDSELEAALQKLGQMSTSNAMDEKNVNTDFQSAVSQVLKDLTANSENLQNETDVAAMLEQTSFDGDTGDILPFMQGMMEHLLSKEILYPSLKELSDKYPAWLEEHKATLNASDLERYTKQSELMQKVCIELEKEKEDDTEDIKQHRFECVLKFMTEMQNYGQAPDDLFGEQFLPFQFDFGSNPTFPFPPGVDSQQDCCIN</sequence>
<gene>
    <name evidence="3" type="primary">Pex19</name>
    <name evidence="3" type="ORF">G6Z77_0013334</name>
</gene>
<dbReference type="GO" id="GO:0033328">
    <property type="term" value="F:peroxisome membrane targeting sequence binding"/>
    <property type="evidence" value="ECO:0007669"/>
    <property type="project" value="TreeGrafter"/>
</dbReference>
<evidence type="ECO:0000313" key="4">
    <source>
        <dbReference type="Proteomes" id="UP000670152"/>
    </source>
</evidence>
<dbReference type="EMBL" id="JAANIB010008112">
    <property type="protein sequence ID" value="KAG5324370.1"/>
    <property type="molecule type" value="Genomic_DNA"/>
</dbReference>
<name>A0A836F1A5_9HYME</name>
<feature type="non-terminal residue" evidence="3">
    <location>
        <position position="298"/>
    </location>
</feature>
<dbReference type="Gene3D" id="1.20.120.900">
    <property type="entry name" value="Pex19, mPTS binding domain"/>
    <property type="match status" value="1"/>
</dbReference>
<comment type="similarity">
    <text evidence="1">Belongs to the peroxin-19 family.</text>
</comment>
<dbReference type="Pfam" id="PF04614">
    <property type="entry name" value="Pex19"/>
    <property type="match status" value="1"/>
</dbReference>
<dbReference type="GO" id="GO:0045046">
    <property type="term" value="P:protein import into peroxisome membrane"/>
    <property type="evidence" value="ECO:0007669"/>
    <property type="project" value="TreeGrafter"/>
</dbReference>
<protein>
    <recommendedName>
        <fullName evidence="2">Peroxin-19</fullName>
    </recommendedName>
</protein>
<dbReference type="PANTHER" id="PTHR12774:SF2">
    <property type="entry name" value="PEROXISOMAL BIOGENESIS FACTOR 19"/>
    <property type="match status" value="1"/>
</dbReference>
<reference evidence="3 4" key="1">
    <citation type="submission" date="2020-02" db="EMBL/GenBank/DDBJ databases">
        <title>Relaxed selection underlies rapid genomic changes in the transitions from sociality to social parasitism in ants.</title>
        <authorList>
            <person name="Bi X."/>
        </authorList>
    </citation>
    <scope>NUCLEOTIDE SEQUENCE [LARGE SCALE GENOMIC DNA]</scope>
    <source>
        <strain evidence="3">BGI-DK2014b</strain>
        <tissue evidence="3">Whole body</tissue>
    </source>
</reference>
<dbReference type="AlphaFoldDB" id="A0A836F1A5"/>
<proteinExistence type="inferred from homology"/>
<evidence type="ECO:0000256" key="1">
    <source>
        <dbReference type="ARBA" id="ARBA00006326"/>
    </source>
</evidence>